<dbReference type="InterPro" id="IPR036249">
    <property type="entry name" value="Thioredoxin-like_sf"/>
</dbReference>
<reference evidence="3 4" key="1">
    <citation type="journal article" date="2013" name="Genome Biol.">
        <title>Genome of Acanthamoeba castellanii highlights extensive lateral gene transfer and early evolution of tyrosine kinase signaling.</title>
        <authorList>
            <person name="Clarke M."/>
            <person name="Lohan A.J."/>
            <person name="Liu B."/>
            <person name="Lagkouvardos I."/>
            <person name="Roy S."/>
            <person name="Zafar N."/>
            <person name="Bertelli C."/>
            <person name="Schilde C."/>
            <person name="Kianianmomeni A."/>
            <person name="Burglin T.R."/>
            <person name="Frech C."/>
            <person name="Turcotte B."/>
            <person name="Kopec K.O."/>
            <person name="Synnott J.M."/>
            <person name="Choo C."/>
            <person name="Paponov I."/>
            <person name="Finkler A."/>
            <person name="Soon Heng Tan C."/>
            <person name="Hutchins A.P."/>
            <person name="Weinmeier T."/>
            <person name="Rattei T."/>
            <person name="Chu J.S."/>
            <person name="Gimenez G."/>
            <person name="Irimia M."/>
            <person name="Rigden D.J."/>
            <person name="Fitzpatrick D.A."/>
            <person name="Lorenzo-Morales J."/>
            <person name="Bateman A."/>
            <person name="Chiu C.H."/>
            <person name="Tang P."/>
            <person name="Hegemann P."/>
            <person name="Fromm H."/>
            <person name="Raoult D."/>
            <person name="Greub G."/>
            <person name="Miranda-Saavedra D."/>
            <person name="Chen N."/>
            <person name="Nash P."/>
            <person name="Ginger M.L."/>
            <person name="Horn M."/>
            <person name="Schaap P."/>
            <person name="Caler L."/>
            <person name="Loftus B."/>
        </authorList>
    </citation>
    <scope>NUCLEOTIDE SEQUENCE [LARGE SCALE GENOMIC DNA]</scope>
    <source>
        <strain evidence="3 4">Neff</strain>
    </source>
</reference>
<evidence type="ECO:0000256" key="1">
    <source>
        <dbReference type="SAM" id="MobiDB-lite"/>
    </source>
</evidence>
<keyword evidence="2" id="KW-0472">Membrane</keyword>
<feature type="transmembrane region" description="Helical" evidence="2">
    <location>
        <begin position="174"/>
        <end position="196"/>
    </location>
</feature>
<feature type="compositionally biased region" description="Basic residues" evidence="1">
    <location>
        <begin position="214"/>
        <end position="231"/>
    </location>
</feature>
<evidence type="ECO:0000256" key="2">
    <source>
        <dbReference type="SAM" id="Phobius"/>
    </source>
</evidence>
<proteinExistence type="predicted"/>
<gene>
    <name evidence="3" type="ORF">ACA1_138780</name>
</gene>
<dbReference type="SUPFAM" id="SSF52833">
    <property type="entry name" value="Thioredoxin-like"/>
    <property type="match status" value="1"/>
</dbReference>
<dbReference type="AlphaFoldDB" id="L8GQ07"/>
<keyword evidence="2" id="KW-1133">Transmembrane helix</keyword>
<feature type="region of interest" description="Disordered" evidence="1">
    <location>
        <begin position="207"/>
        <end position="242"/>
    </location>
</feature>
<dbReference type="Proteomes" id="UP000011083">
    <property type="component" value="Unassembled WGS sequence"/>
</dbReference>
<name>L8GQ07_ACACF</name>
<dbReference type="EMBL" id="KB008066">
    <property type="protein sequence ID" value="ELR14201.1"/>
    <property type="molecule type" value="Genomic_DNA"/>
</dbReference>
<keyword evidence="2" id="KW-0812">Transmembrane</keyword>
<accession>L8GQ07</accession>
<evidence type="ECO:0000313" key="4">
    <source>
        <dbReference type="Proteomes" id="UP000011083"/>
    </source>
</evidence>
<organism evidence="3 4">
    <name type="scientific">Acanthamoeba castellanii (strain ATCC 30010 / Neff)</name>
    <dbReference type="NCBI Taxonomy" id="1257118"/>
    <lineage>
        <taxon>Eukaryota</taxon>
        <taxon>Amoebozoa</taxon>
        <taxon>Discosea</taxon>
        <taxon>Longamoebia</taxon>
        <taxon>Centramoebida</taxon>
        <taxon>Acanthamoebidae</taxon>
        <taxon>Acanthamoeba</taxon>
    </lineage>
</organism>
<keyword evidence="4" id="KW-1185">Reference proteome</keyword>
<dbReference type="GeneID" id="14914777"/>
<protein>
    <submittedName>
        <fullName evidence="3">Uncharacterized protein</fullName>
    </submittedName>
</protein>
<dbReference type="KEGG" id="acan:ACA1_138780"/>
<dbReference type="VEuPathDB" id="AmoebaDB:ACA1_138780"/>
<dbReference type="Gene3D" id="3.40.30.10">
    <property type="entry name" value="Glutaredoxin"/>
    <property type="match status" value="1"/>
</dbReference>
<evidence type="ECO:0000313" key="3">
    <source>
        <dbReference type="EMBL" id="ELR14201.1"/>
    </source>
</evidence>
<sequence>MGPQGADKEFQEFVTKHNIQLSNHPLPHNCVELWGQLFDENVQTGKWYVAFLLAWGTLVFFSAQWSSDSRRMQSIWEEFTQQGQRQYPWLKFAHVRCDHEKSLCDDRLMLTKFPFIMGMNEGNATVMREPESNAGLHEFVNTGWALRGPGEPLPPHPNPLYLRYKRFMHGLEQVLQMPGYHLATAIAVCAALLVLLTCYSLCGTARSDKQAPTNKRRSKPAALPPKKRGQKNNKVTVSPKVE</sequence>
<dbReference type="RefSeq" id="XP_004336214.1">
    <property type="nucleotide sequence ID" value="XM_004336166.1"/>
</dbReference>